<evidence type="ECO:0000313" key="2">
    <source>
        <dbReference type="EMBL" id="KAF4595696.1"/>
    </source>
</evidence>
<dbReference type="InterPro" id="IPR053225">
    <property type="entry name" value="Acyl-CoA_N-acyltransferase"/>
</dbReference>
<dbReference type="Proteomes" id="UP000562929">
    <property type="component" value="Unassembled WGS sequence"/>
</dbReference>
<proteinExistence type="predicted"/>
<organism evidence="2 3">
    <name type="scientific">Ophiocordyceps camponoti-floridani</name>
    <dbReference type="NCBI Taxonomy" id="2030778"/>
    <lineage>
        <taxon>Eukaryota</taxon>
        <taxon>Fungi</taxon>
        <taxon>Dikarya</taxon>
        <taxon>Ascomycota</taxon>
        <taxon>Pezizomycotina</taxon>
        <taxon>Sordariomycetes</taxon>
        <taxon>Hypocreomycetidae</taxon>
        <taxon>Hypocreales</taxon>
        <taxon>Ophiocordycipitaceae</taxon>
        <taxon>Ophiocordyceps</taxon>
    </lineage>
</organism>
<dbReference type="SUPFAM" id="SSF55729">
    <property type="entry name" value="Acyl-CoA N-acyltransferases (Nat)"/>
    <property type="match status" value="1"/>
</dbReference>
<accession>A0A8H4VHB3</accession>
<dbReference type="Pfam" id="PF08445">
    <property type="entry name" value="FR47"/>
    <property type="match status" value="1"/>
</dbReference>
<feature type="domain" description="N-acetyltransferase" evidence="1">
    <location>
        <begin position="1"/>
        <end position="112"/>
    </location>
</feature>
<dbReference type="PANTHER" id="PTHR20958:SF6">
    <property type="entry name" value="GLYCINE N-ACYLTRANSFERASE-LIKE PROTEIN"/>
    <property type="match status" value="1"/>
</dbReference>
<gene>
    <name evidence="2" type="ORF">GQ602_001309</name>
</gene>
<comment type="caution">
    <text evidence="2">The sequence shown here is derived from an EMBL/GenBank/DDBJ whole genome shotgun (WGS) entry which is preliminary data.</text>
</comment>
<dbReference type="GO" id="GO:0016747">
    <property type="term" value="F:acyltransferase activity, transferring groups other than amino-acyl groups"/>
    <property type="evidence" value="ECO:0007669"/>
    <property type="project" value="InterPro"/>
</dbReference>
<dbReference type="InterPro" id="IPR016181">
    <property type="entry name" value="Acyl_CoA_acyltransferase"/>
</dbReference>
<dbReference type="OrthoDB" id="61870at2759"/>
<dbReference type="PANTHER" id="PTHR20958">
    <property type="entry name" value="GLYCINE N-ACYLTRANSFERASE-LIKE PROTEIN"/>
    <property type="match status" value="1"/>
</dbReference>
<evidence type="ECO:0000259" key="1">
    <source>
        <dbReference type="PROSITE" id="PS51186"/>
    </source>
</evidence>
<dbReference type="PROSITE" id="PS51186">
    <property type="entry name" value="GNAT"/>
    <property type="match status" value="1"/>
</dbReference>
<dbReference type="Gene3D" id="3.40.630.30">
    <property type="match status" value="1"/>
</dbReference>
<protein>
    <recommendedName>
        <fullName evidence="1">N-acetyltransferase domain-containing protein</fullName>
    </recommendedName>
</protein>
<dbReference type="InterPro" id="IPR013653">
    <property type="entry name" value="GCN5-like_dom"/>
</dbReference>
<keyword evidence="3" id="KW-1185">Reference proteome</keyword>
<dbReference type="InterPro" id="IPR000182">
    <property type="entry name" value="GNAT_dom"/>
</dbReference>
<reference evidence="2 3" key="1">
    <citation type="journal article" date="2020" name="G3 (Bethesda)">
        <title>Genetic Underpinnings of Host Manipulation by Ophiocordyceps as Revealed by Comparative Transcriptomics.</title>
        <authorList>
            <person name="Will I."/>
            <person name="Das B."/>
            <person name="Trinh T."/>
            <person name="Brachmann A."/>
            <person name="Ohm R.A."/>
            <person name="de Bekker C."/>
        </authorList>
    </citation>
    <scope>NUCLEOTIDE SEQUENCE [LARGE SCALE GENOMIC DNA]</scope>
    <source>
        <strain evidence="2 3">EC05</strain>
    </source>
</reference>
<dbReference type="EMBL" id="JAACLJ010000001">
    <property type="protein sequence ID" value="KAF4595696.1"/>
    <property type="molecule type" value="Genomic_DNA"/>
</dbReference>
<dbReference type="AlphaFoldDB" id="A0A8H4VHB3"/>
<name>A0A8H4VHB3_9HYPO</name>
<sequence length="112" mass="12272">MNDCVTVVSRSDIPRTPEFLYGLPSLVIKSEDETPVAWAFLGVDGSLISLHCEEHHRRKGLARKLAVKLLREGNHLLDGCGPWASAHVSVANEAAQALFRSLNGRPLSVVSW</sequence>
<evidence type="ECO:0000313" key="3">
    <source>
        <dbReference type="Proteomes" id="UP000562929"/>
    </source>
</evidence>